<evidence type="ECO:0000256" key="5">
    <source>
        <dbReference type="ARBA" id="ARBA00022737"/>
    </source>
</evidence>
<keyword evidence="5" id="KW-0677">Repeat</keyword>
<keyword evidence="6 9" id="KW-0472">Membrane</keyword>
<evidence type="ECO:0000256" key="7">
    <source>
        <dbReference type="ARBA" id="ARBA00023180"/>
    </source>
</evidence>
<evidence type="ECO:0000256" key="4">
    <source>
        <dbReference type="ARBA" id="ARBA00022729"/>
    </source>
</evidence>
<protein>
    <submittedName>
        <fullName evidence="10">Leucine-rich repeat receptor protein kinase EMS1-like</fullName>
    </submittedName>
</protein>
<name>A0A314ZRJ5_PRUYE</name>
<evidence type="ECO:0000313" key="11">
    <source>
        <dbReference type="Proteomes" id="UP000250321"/>
    </source>
</evidence>
<dbReference type="FunFam" id="3.80.10.10:FF:000383">
    <property type="entry name" value="Leucine-rich repeat receptor protein kinase EMS1"/>
    <property type="match status" value="1"/>
</dbReference>
<keyword evidence="11" id="KW-1185">Reference proteome</keyword>
<feature type="transmembrane region" description="Helical" evidence="9">
    <location>
        <begin position="466"/>
        <end position="485"/>
    </location>
</feature>
<dbReference type="EMBL" id="PJQY01000052">
    <property type="protein sequence ID" value="PQQ19878.1"/>
    <property type="molecule type" value="Genomic_DNA"/>
</dbReference>
<gene>
    <name evidence="10" type="ORF">Pyn_25726</name>
</gene>
<dbReference type="PANTHER" id="PTHR48064:SF6">
    <property type="entry name" value="RECEPTOR-LIKE PROTEIN KINASE 2"/>
    <property type="match status" value="1"/>
</dbReference>
<dbReference type="FunFam" id="3.80.10.10:FF:000512">
    <property type="entry name" value="Leucine-rich repeat receptor-like serine/threonine-protein kinase BAM3"/>
    <property type="match status" value="1"/>
</dbReference>
<proteinExistence type="predicted"/>
<evidence type="ECO:0000256" key="3">
    <source>
        <dbReference type="ARBA" id="ARBA00022614"/>
    </source>
</evidence>
<dbReference type="STRING" id="2094558.A0A314ZRJ5"/>
<dbReference type="SUPFAM" id="SSF52058">
    <property type="entry name" value="L domain-like"/>
    <property type="match status" value="1"/>
</dbReference>
<evidence type="ECO:0000256" key="2">
    <source>
        <dbReference type="ARBA" id="ARBA00022475"/>
    </source>
</evidence>
<dbReference type="FunFam" id="3.80.10.10:FF:000041">
    <property type="entry name" value="LRR receptor-like serine/threonine-protein kinase ERECTA"/>
    <property type="match status" value="1"/>
</dbReference>
<keyword evidence="2" id="KW-1003">Cell membrane</keyword>
<feature type="region of interest" description="Disordered" evidence="8">
    <location>
        <begin position="635"/>
        <end position="662"/>
    </location>
</feature>
<sequence length="696" mass="75362">MINLSKSLNGTSISWDIKKEPNPCLWKGVGCNSPSDSSVIQISLSGVSLSSSDFLPLVCQIESLRILDVSDNHLSKIPSGFLSDCGKLDGLRLLNFSYNNLEGSLPVFVGFAGLEFLDLSHNRLSGAIDLELDGLVGLRSLNLSLNNFTGSVPTRLGKSKVMKELQLSMNKFHGIIPVDIVGYHNLTLIDFSANNISGSVPDRIGELSILEVLILSSNSLSGEIPQSLSNITSLTRFAANSNKFNGPIPAGIAKHLRNLDLSYNTLSGSIPSDLLSPLNLQTVDLSNNRLNGSIPAALSQSLVRLRLGSNSLDDVIPTAAIAELKRLTYLELENNTLTGLISPELGYCQSLALLNLAQNQLSGSLPMELGKLSNLQVLKLELNLAKLTGLEILDLSNNKFSGEIPTFFTQLGSLTQLILSNNQLSGEIPKFGSWVFVNASGNEGLTNTNHTEPPKSEKAKMSCPEIIFLAVVAAVFAVGGFTILAKLGCKWENGNNNFFESRVKADYLPYGIDFPNGPSGRFTNGKNVVDLLGDQLKLPSFIPPSKDPSTKGSKIVHGVNHASGSSGILDDTGSVAGNVINLSQQIRDFEEETLPELEAELGCKSSESLPSYLFVVGVGGNDYMFNYFARNSHSLSGEGKSDDRDDDDGGDQNMNGKSDGEKEGRLFKSFSLEDYAWRVYHERLFLKDPLDRYRFN</sequence>
<evidence type="ECO:0000256" key="1">
    <source>
        <dbReference type="ARBA" id="ARBA00004236"/>
    </source>
</evidence>
<dbReference type="Proteomes" id="UP000250321">
    <property type="component" value="Unassembled WGS sequence"/>
</dbReference>
<keyword evidence="7" id="KW-0325">Glycoprotein</keyword>
<comment type="subcellular location">
    <subcellularLocation>
        <location evidence="1">Cell membrane</location>
    </subcellularLocation>
</comment>
<dbReference type="Pfam" id="PF00560">
    <property type="entry name" value="LRR_1"/>
    <property type="match status" value="7"/>
</dbReference>
<keyword evidence="3" id="KW-0433">Leucine-rich repeat</keyword>
<organism evidence="10 11">
    <name type="scientific">Prunus yedoensis var. nudiflora</name>
    <dbReference type="NCBI Taxonomy" id="2094558"/>
    <lineage>
        <taxon>Eukaryota</taxon>
        <taxon>Viridiplantae</taxon>
        <taxon>Streptophyta</taxon>
        <taxon>Embryophyta</taxon>
        <taxon>Tracheophyta</taxon>
        <taxon>Spermatophyta</taxon>
        <taxon>Magnoliopsida</taxon>
        <taxon>eudicotyledons</taxon>
        <taxon>Gunneridae</taxon>
        <taxon>Pentapetalae</taxon>
        <taxon>rosids</taxon>
        <taxon>fabids</taxon>
        <taxon>Rosales</taxon>
        <taxon>Rosaceae</taxon>
        <taxon>Amygdaloideae</taxon>
        <taxon>Amygdaleae</taxon>
        <taxon>Prunus</taxon>
    </lineage>
</organism>
<evidence type="ECO:0000256" key="9">
    <source>
        <dbReference type="SAM" id="Phobius"/>
    </source>
</evidence>
<dbReference type="GO" id="GO:0016301">
    <property type="term" value="F:kinase activity"/>
    <property type="evidence" value="ECO:0007669"/>
    <property type="project" value="UniProtKB-KW"/>
</dbReference>
<dbReference type="GO" id="GO:0005886">
    <property type="term" value="C:plasma membrane"/>
    <property type="evidence" value="ECO:0007669"/>
    <property type="project" value="UniProtKB-SubCell"/>
</dbReference>
<dbReference type="SUPFAM" id="SSF52047">
    <property type="entry name" value="RNI-like"/>
    <property type="match status" value="1"/>
</dbReference>
<dbReference type="Pfam" id="PF13855">
    <property type="entry name" value="LRR_8"/>
    <property type="match status" value="1"/>
</dbReference>
<comment type="caution">
    <text evidence="10">The sequence shown here is derived from an EMBL/GenBank/DDBJ whole genome shotgun (WGS) entry which is preliminary data.</text>
</comment>
<keyword evidence="10" id="KW-0675">Receptor</keyword>
<dbReference type="Gene3D" id="3.40.50.1110">
    <property type="entry name" value="SGNH hydrolase"/>
    <property type="match status" value="1"/>
</dbReference>
<keyword evidence="10" id="KW-0418">Kinase</keyword>
<evidence type="ECO:0000256" key="6">
    <source>
        <dbReference type="ARBA" id="ARBA00023136"/>
    </source>
</evidence>
<evidence type="ECO:0000313" key="10">
    <source>
        <dbReference type="EMBL" id="PQQ19878.1"/>
    </source>
</evidence>
<keyword evidence="10" id="KW-0808">Transferase</keyword>
<keyword evidence="9" id="KW-1133">Transmembrane helix</keyword>
<dbReference type="PANTHER" id="PTHR48064">
    <property type="entry name" value="OS01G0750400 PROTEIN"/>
    <property type="match status" value="1"/>
</dbReference>
<dbReference type="InterPro" id="IPR036514">
    <property type="entry name" value="SGNH_hydro_sf"/>
</dbReference>
<dbReference type="PROSITE" id="PS51450">
    <property type="entry name" value="LRR"/>
    <property type="match status" value="1"/>
</dbReference>
<dbReference type="PRINTS" id="PR00019">
    <property type="entry name" value="LEURICHRPT"/>
</dbReference>
<accession>A0A314ZRJ5</accession>
<dbReference type="InterPro" id="IPR053038">
    <property type="entry name" value="RLP_Defense"/>
</dbReference>
<keyword evidence="4" id="KW-0732">Signal</keyword>
<dbReference type="Gene3D" id="3.80.10.10">
    <property type="entry name" value="Ribonuclease Inhibitor"/>
    <property type="match status" value="5"/>
</dbReference>
<dbReference type="SMART" id="SM00369">
    <property type="entry name" value="LRR_TYP"/>
    <property type="match status" value="10"/>
</dbReference>
<keyword evidence="9" id="KW-0812">Transmembrane</keyword>
<dbReference type="InterPro" id="IPR032675">
    <property type="entry name" value="LRR_dom_sf"/>
</dbReference>
<dbReference type="OrthoDB" id="4062651at2759"/>
<dbReference type="InterPro" id="IPR003591">
    <property type="entry name" value="Leu-rich_rpt_typical-subtyp"/>
</dbReference>
<evidence type="ECO:0000256" key="8">
    <source>
        <dbReference type="SAM" id="MobiDB-lite"/>
    </source>
</evidence>
<dbReference type="InterPro" id="IPR001611">
    <property type="entry name" value="Leu-rich_rpt"/>
</dbReference>
<dbReference type="AlphaFoldDB" id="A0A314ZRJ5"/>
<reference evidence="10 11" key="1">
    <citation type="submission" date="2018-02" db="EMBL/GenBank/DDBJ databases">
        <title>Draft genome of wild Prunus yedoensis var. nudiflora.</title>
        <authorList>
            <person name="Baek S."/>
            <person name="Kim J.-H."/>
            <person name="Choi K."/>
            <person name="Kim G.-B."/>
            <person name="Cho A."/>
            <person name="Jang H."/>
            <person name="Shin C.-H."/>
            <person name="Yu H.-J."/>
            <person name="Mun J.-H."/>
        </authorList>
    </citation>
    <scope>NUCLEOTIDE SEQUENCE [LARGE SCALE GENOMIC DNA]</scope>
    <source>
        <strain evidence="11">cv. Jeju island</strain>
        <tissue evidence="10">Leaf</tissue>
    </source>
</reference>